<protein>
    <submittedName>
        <fullName evidence="1">Uncharacterized protein</fullName>
    </submittedName>
</protein>
<organism evidence="1 2">
    <name type="scientific">Opisthorchis viverrini</name>
    <name type="common">Southeast Asian liver fluke</name>
    <dbReference type="NCBI Taxonomy" id="6198"/>
    <lineage>
        <taxon>Eukaryota</taxon>
        <taxon>Metazoa</taxon>
        <taxon>Spiralia</taxon>
        <taxon>Lophotrochozoa</taxon>
        <taxon>Platyhelminthes</taxon>
        <taxon>Trematoda</taxon>
        <taxon>Digenea</taxon>
        <taxon>Opisthorchiida</taxon>
        <taxon>Opisthorchiata</taxon>
        <taxon>Opisthorchiidae</taxon>
        <taxon>Opisthorchis</taxon>
    </lineage>
</organism>
<reference evidence="1 2" key="1">
    <citation type="submission" date="2013-11" db="EMBL/GenBank/DDBJ databases">
        <title>Opisthorchis viverrini - life in the bile duct.</title>
        <authorList>
            <person name="Young N.D."/>
            <person name="Nagarajan N."/>
            <person name="Lin S.J."/>
            <person name="Korhonen P.K."/>
            <person name="Jex A.R."/>
            <person name="Hall R.S."/>
            <person name="Safavi-Hemami H."/>
            <person name="Kaewkong W."/>
            <person name="Bertrand D."/>
            <person name="Gao S."/>
            <person name="Seet Q."/>
            <person name="Wongkham S."/>
            <person name="Teh B.T."/>
            <person name="Wongkham C."/>
            <person name="Intapan P.M."/>
            <person name="Maleewong W."/>
            <person name="Yang X."/>
            <person name="Hu M."/>
            <person name="Wang Z."/>
            <person name="Hofmann A."/>
            <person name="Sternberg P.W."/>
            <person name="Tan P."/>
            <person name="Wang J."/>
            <person name="Gasser R.B."/>
        </authorList>
    </citation>
    <scope>NUCLEOTIDE SEQUENCE [LARGE SCALE GENOMIC DNA]</scope>
</reference>
<sequence length="73" mass="8565">MEFVLCRSCLNDALLALMQSFRRVHIKQQRYAGDDQLCREVTFRHMNLTCNHFVPAQLRIEDIPSIHGVEFVC</sequence>
<dbReference type="KEGG" id="ovi:T265_03032"/>
<dbReference type="RefSeq" id="XP_009165685.1">
    <property type="nucleotide sequence ID" value="XM_009167421.1"/>
</dbReference>
<dbReference type="Proteomes" id="UP000054324">
    <property type="component" value="Unassembled WGS sequence"/>
</dbReference>
<keyword evidence="2" id="KW-1185">Reference proteome</keyword>
<dbReference type="GeneID" id="20317219"/>
<evidence type="ECO:0000313" key="2">
    <source>
        <dbReference type="Proteomes" id="UP000054324"/>
    </source>
</evidence>
<dbReference type="EMBL" id="KL596659">
    <property type="protein sequence ID" value="KER30551.1"/>
    <property type="molecule type" value="Genomic_DNA"/>
</dbReference>
<dbReference type="CTD" id="20317219"/>
<dbReference type="AlphaFoldDB" id="A0A074ZTV7"/>
<accession>A0A074ZTV7</accession>
<evidence type="ECO:0000313" key="1">
    <source>
        <dbReference type="EMBL" id="KER30551.1"/>
    </source>
</evidence>
<proteinExistence type="predicted"/>
<name>A0A074ZTV7_OPIVI</name>
<gene>
    <name evidence="1" type="ORF">T265_03032</name>
</gene>